<feature type="region of interest" description="Disordered" evidence="1">
    <location>
        <begin position="1"/>
        <end position="25"/>
    </location>
</feature>
<evidence type="ECO:0000313" key="2">
    <source>
        <dbReference type="EMBL" id="CAG6592964.1"/>
    </source>
</evidence>
<reference evidence="2" key="1">
    <citation type="submission" date="2021-05" db="EMBL/GenBank/DDBJ databases">
        <authorList>
            <person name="Alioto T."/>
            <person name="Alioto T."/>
            <person name="Gomez Garrido J."/>
        </authorList>
    </citation>
    <scope>NUCLEOTIDE SEQUENCE</scope>
</reference>
<evidence type="ECO:0000256" key="1">
    <source>
        <dbReference type="SAM" id="MobiDB-lite"/>
    </source>
</evidence>
<feature type="compositionally biased region" description="Basic residues" evidence="1">
    <location>
        <begin position="1"/>
        <end position="12"/>
    </location>
</feature>
<dbReference type="EMBL" id="HBUE01007371">
    <property type="protein sequence ID" value="CAG6446664.1"/>
    <property type="molecule type" value="Transcribed_RNA"/>
</dbReference>
<feature type="region of interest" description="Disordered" evidence="1">
    <location>
        <begin position="53"/>
        <end position="82"/>
    </location>
</feature>
<dbReference type="EMBL" id="HBUE01007369">
    <property type="protein sequence ID" value="CAG6446660.1"/>
    <property type="molecule type" value="Transcribed_RNA"/>
</dbReference>
<proteinExistence type="predicted"/>
<protein>
    <submittedName>
        <fullName evidence="2">(northern house mosquito) hypothetical protein</fullName>
    </submittedName>
</protein>
<accession>A0A8D8KIM8</accession>
<sequence length="109" mass="11603">MIPSSRHGRRVQHSGTHVRALNAFRSTPVPASRHAFDSFGEHPSAAGCLCNAAPQPACDPSGTDDEAGPPLKDDGTDVPASEDTARIAQASLNRLQQEHAQQKALLLWV</sequence>
<organism evidence="2">
    <name type="scientific">Culex pipiens</name>
    <name type="common">House mosquito</name>
    <dbReference type="NCBI Taxonomy" id="7175"/>
    <lineage>
        <taxon>Eukaryota</taxon>
        <taxon>Metazoa</taxon>
        <taxon>Ecdysozoa</taxon>
        <taxon>Arthropoda</taxon>
        <taxon>Hexapoda</taxon>
        <taxon>Insecta</taxon>
        <taxon>Pterygota</taxon>
        <taxon>Neoptera</taxon>
        <taxon>Endopterygota</taxon>
        <taxon>Diptera</taxon>
        <taxon>Nematocera</taxon>
        <taxon>Culicoidea</taxon>
        <taxon>Culicidae</taxon>
        <taxon>Culicinae</taxon>
        <taxon>Culicini</taxon>
        <taxon>Culex</taxon>
        <taxon>Culex</taxon>
    </lineage>
</organism>
<dbReference type="EMBL" id="HBUE01330385">
    <property type="protein sequence ID" value="CAG6592964.1"/>
    <property type="molecule type" value="Transcribed_RNA"/>
</dbReference>
<dbReference type="EMBL" id="HBUE01223717">
    <property type="protein sequence ID" value="CAG6540893.1"/>
    <property type="molecule type" value="Transcribed_RNA"/>
</dbReference>
<name>A0A8D8KIM8_CULPI</name>
<dbReference type="AlphaFoldDB" id="A0A8D8KIM8"/>